<dbReference type="AlphaFoldDB" id="H0HRU5"/>
<dbReference type="SUPFAM" id="SSF50692">
    <property type="entry name" value="ADC-like"/>
    <property type="match status" value="1"/>
</dbReference>
<dbReference type="CDD" id="cd02790">
    <property type="entry name" value="MopB_CT_Formate-Dh_H"/>
    <property type="match status" value="1"/>
</dbReference>
<keyword evidence="3" id="KW-0408">Iron</keyword>
<dbReference type="RefSeq" id="WP_008836505.1">
    <property type="nucleotide sequence ID" value="NZ_AHAM01000116.1"/>
</dbReference>
<evidence type="ECO:0000256" key="2">
    <source>
        <dbReference type="ARBA" id="ARBA00023002"/>
    </source>
</evidence>
<dbReference type="InterPro" id="IPR006655">
    <property type="entry name" value="Mopterin_OxRdtase_prok_CS"/>
</dbReference>
<dbReference type="GO" id="GO:0016020">
    <property type="term" value="C:membrane"/>
    <property type="evidence" value="ECO:0007669"/>
    <property type="project" value="TreeGrafter"/>
</dbReference>
<dbReference type="PATRIC" id="fig|1107882.3.peg.2813"/>
<evidence type="ECO:0000313" key="7">
    <source>
        <dbReference type="EMBL" id="EHK56563.1"/>
    </source>
</evidence>
<feature type="non-terminal residue" evidence="7">
    <location>
        <position position="1"/>
    </location>
</feature>
<dbReference type="Pfam" id="PF01568">
    <property type="entry name" value="Molydop_binding"/>
    <property type="match status" value="1"/>
</dbReference>
<dbReference type="InterPro" id="IPR041925">
    <property type="entry name" value="CT_Formate-Dh_H"/>
</dbReference>
<dbReference type="SUPFAM" id="SSF53706">
    <property type="entry name" value="Formate dehydrogenase/DMSO reductase, domains 1-3"/>
    <property type="match status" value="1"/>
</dbReference>
<keyword evidence="2" id="KW-0560">Oxidoreductase</keyword>
<dbReference type="GO" id="GO:0043546">
    <property type="term" value="F:molybdopterin cofactor binding"/>
    <property type="evidence" value="ECO:0007669"/>
    <property type="project" value="InterPro"/>
</dbReference>
<dbReference type="InterPro" id="IPR006656">
    <property type="entry name" value="Mopterin_OxRdtase"/>
</dbReference>
<dbReference type="GO" id="GO:0046872">
    <property type="term" value="F:metal ion binding"/>
    <property type="evidence" value="ECO:0007669"/>
    <property type="project" value="UniProtKB-KW"/>
</dbReference>
<dbReference type="Pfam" id="PF00384">
    <property type="entry name" value="Molybdopterin"/>
    <property type="match status" value="1"/>
</dbReference>
<dbReference type="OrthoDB" id="9816402at2"/>
<dbReference type="PANTHER" id="PTHR43105:SF14">
    <property type="entry name" value="FORMATE DEHYDROGENASE H"/>
    <property type="match status" value="1"/>
</dbReference>
<evidence type="ECO:0000256" key="1">
    <source>
        <dbReference type="ARBA" id="ARBA00022723"/>
    </source>
</evidence>
<feature type="domain" description="Molybdopterin oxidoreductase" evidence="5">
    <location>
        <begin position="18"/>
        <end position="219"/>
    </location>
</feature>
<dbReference type="PANTHER" id="PTHR43105">
    <property type="entry name" value="RESPIRATORY NITRATE REDUCTASE"/>
    <property type="match status" value="1"/>
</dbReference>
<dbReference type="PROSITE" id="PS00490">
    <property type="entry name" value="MOLYBDOPTERIN_PROK_2"/>
    <property type="match status" value="1"/>
</dbReference>
<dbReference type="EMBL" id="AHAM01000116">
    <property type="protein sequence ID" value="EHK56563.1"/>
    <property type="molecule type" value="Genomic_DNA"/>
</dbReference>
<gene>
    <name evidence="7" type="ORF">MAXJ12_14413</name>
</gene>
<proteinExistence type="predicted"/>
<evidence type="ECO:0000313" key="8">
    <source>
        <dbReference type="Proteomes" id="UP000003250"/>
    </source>
</evidence>
<evidence type="ECO:0000256" key="3">
    <source>
        <dbReference type="ARBA" id="ARBA00023004"/>
    </source>
</evidence>
<evidence type="ECO:0000256" key="4">
    <source>
        <dbReference type="ARBA" id="ARBA00023014"/>
    </source>
</evidence>
<keyword evidence="8" id="KW-1185">Reference proteome</keyword>
<dbReference type="InterPro" id="IPR009010">
    <property type="entry name" value="Asp_de-COase-like_dom_sf"/>
</dbReference>
<evidence type="ECO:0000259" key="5">
    <source>
        <dbReference type="Pfam" id="PF00384"/>
    </source>
</evidence>
<keyword evidence="1" id="KW-0479">Metal-binding</keyword>
<accession>H0HRU5</accession>
<dbReference type="Gene3D" id="3.40.50.740">
    <property type="match status" value="1"/>
</dbReference>
<dbReference type="InterPro" id="IPR006657">
    <property type="entry name" value="MoPterin_dinucl-bd_dom"/>
</dbReference>
<dbReference type="GO" id="GO:0003954">
    <property type="term" value="F:NADH dehydrogenase activity"/>
    <property type="evidence" value="ECO:0007669"/>
    <property type="project" value="TreeGrafter"/>
</dbReference>
<dbReference type="Gene3D" id="2.40.40.20">
    <property type="match status" value="1"/>
</dbReference>
<dbReference type="InterPro" id="IPR050123">
    <property type="entry name" value="Prok_molybdopt-oxidoreductase"/>
</dbReference>
<dbReference type="GO" id="GO:1990204">
    <property type="term" value="C:oxidoreductase complex"/>
    <property type="evidence" value="ECO:0007669"/>
    <property type="project" value="UniProtKB-ARBA"/>
</dbReference>
<sequence length="424" mass="46935">AEICGIEASVLRDVARTYATAERSIIFWGMGISQHTHGTDNARCLIALALITGHVGRPGTGLLPLRGQNNVQGASDAGLIPMYFPDYKSVENIDIRGQYENFWGQTLDPKRGLTVVEIIDAIHDGEIKGMYIMGENPAMSDPDQTHAREALAMLDHLVVQDIFLTETAWHADVVLPASAHAEKLGTYTNTNRQVQIGRPALELPGEARQDWELIVELATRLGLNWNYRHVSEVYTEMANVMPSLKHISWERIEREESVIYPADGPDTPGNEIIFKTGFPTADGRGRIVPADLVPPDEVPDAEFPLVLTTGRLLEHWHTGAMTRRAGVLDAIEPHGIAAMNPHEIKRRGLRQGDMIAVETRRGTVEAILRADREVADGMVFMPFCFNESPANKLTNPMLDPYGKIPEFKYCAARIAPAPRQQAAE</sequence>
<feature type="domain" description="Molybdopterin dinucleotide-binding" evidence="6">
    <location>
        <begin position="305"/>
        <end position="411"/>
    </location>
</feature>
<keyword evidence="4" id="KW-0411">Iron-sulfur</keyword>
<dbReference type="GO" id="GO:0022904">
    <property type="term" value="P:respiratory electron transport chain"/>
    <property type="evidence" value="ECO:0007669"/>
    <property type="project" value="TreeGrafter"/>
</dbReference>
<organism evidence="7 8">
    <name type="scientific">Mesorhizobium alhagi CCNWXJ12-2</name>
    <dbReference type="NCBI Taxonomy" id="1107882"/>
    <lineage>
        <taxon>Bacteria</taxon>
        <taxon>Pseudomonadati</taxon>
        <taxon>Pseudomonadota</taxon>
        <taxon>Alphaproteobacteria</taxon>
        <taxon>Hyphomicrobiales</taxon>
        <taxon>Phyllobacteriaceae</taxon>
        <taxon>Allomesorhizobium</taxon>
    </lineage>
</organism>
<name>H0HRU5_9HYPH</name>
<evidence type="ECO:0000259" key="6">
    <source>
        <dbReference type="Pfam" id="PF01568"/>
    </source>
</evidence>
<dbReference type="GO" id="GO:0051536">
    <property type="term" value="F:iron-sulfur cluster binding"/>
    <property type="evidence" value="ECO:0007669"/>
    <property type="project" value="UniProtKB-KW"/>
</dbReference>
<protein>
    <submittedName>
        <fullName evidence="7">Formate dehydrogenase, alpha subunit</fullName>
    </submittedName>
</protein>
<dbReference type="Proteomes" id="UP000003250">
    <property type="component" value="Unassembled WGS sequence"/>
</dbReference>
<reference evidence="7 8" key="1">
    <citation type="journal article" date="2012" name="J. Bacteriol.">
        <title>Draft Genome Sequence of Mesorhizobium alhagi CCNWXJ12-2T, a Novel Salt-Resistant Species Isolated from the Desert of Northwestern China.</title>
        <authorList>
            <person name="Zhou M."/>
            <person name="Chen W."/>
            <person name="Chen H."/>
            <person name="Wei G."/>
        </authorList>
    </citation>
    <scope>NUCLEOTIDE SEQUENCE [LARGE SCALE GENOMIC DNA]</scope>
    <source>
        <strain evidence="7 8">CCNWXJ12-2</strain>
    </source>
</reference>